<dbReference type="SUPFAM" id="SSF47413">
    <property type="entry name" value="lambda repressor-like DNA-binding domains"/>
    <property type="match status" value="1"/>
</dbReference>
<sequence length="422" mass="46285">MNLCENLQRLRRQAGLSQEALAEKLGVSRQAVSKWESGAAVPELDKLTELAHIFHIRLDELLGLPSSEHSPGVSPLPENTAVTVPESPDTDKNLRDILAASRAQTAAHYKKLLSAVGLAMAAMLLIITLLITVRMNRWERDYQSELSRLQGAISALQVQISSLSAVQQENSTLFLDSDVRLIDLDVDNRSATLRLTVTLREFSAAPTSPPRFVLSGDDWSDAAEAVRGMGNDFSADIEVPLLNAIEASFVFTTDDGTERVEPVDTLHNLDSITQLDIWSTFDGSYSRFNLEDRFTFHVTPRAELVVRAEKFFLNSDIQPPVPQSGYAELTRNDNVLARTELTFSDVRPDDVETAGEQAAAAVSGDSLQYTAEGGLIDCECPYAPGDHIVLTLFITDSYGQEHEQTLIDLSIDGNGDLIESVP</sequence>
<organism evidence="5 6">
    <name type="scientific">Candidatus Ventrousia excrementavium</name>
    <dbReference type="NCBI Taxonomy" id="2840961"/>
    <lineage>
        <taxon>Bacteria</taxon>
        <taxon>Bacillati</taxon>
        <taxon>Bacillota</taxon>
        <taxon>Clostridia</taxon>
        <taxon>Eubacteriales</taxon>
        <taxon>Clostridiaceae</taxon>
        <taxon>Clostridiaceae incertae sedis</taxon>
        <taxon>Candidatus Ventrousia</taxon>
    </lineage>
</organism>
<dbReference type="AlphaFoldDB" id="A0A9D1IVD5"/>
<gene>
    <name evidence="5" type="ORF">IAB67_00315</name>
</gene>
<accession>A0A9D1IVD5</accession>
<dbReference type="InterPro" id="IPR001387">
    <property type="entry name" value="Cro/C1-type_HTH"/>
</dbReference>
<protein>
    <submittedName>
        <fullName evidence="5">Helix-turn-helix transcriptional regulator</fullName>
    </submittedName>
</protein>
<keyword evidence="3" id="KW-0472">Membrane</keyword>
<keyword evidence="1" id="KW-0238">DNA-binding</keyword>
<feature type="domain" description="HTH cro/C1-type" evidence="4">
    <location>
        <begin position="7"/>
        <end position="61"/>
    </location>
</feature>
<dbReference type="PROSITE" id="PS50943">
    <property type="entry name" value="HTH_CROC1"/>
    <property type="match status" value="1"/>
</dbReference>
<dbReference type="InterPro" id="IPR010982">
    <property type="entry name" value="Lambda_DNA-bd_dom_sf"/>
</dbReference>
<dbReference type="EMBL" id="DVMR01000005">
    <property type="protein sequence ID" value="HIU42724.1"/>
    <property type="molecule type" value="Genomic_DNA"/>
</dbReference>
<dbReference type="PANTHER" id="PTHR46558:SF13">
    <property type="entry name" value="HTH-TYPE TRANSCRIPTIONAL REGULATOR IMMR"/>
    <property type="match status" value="1"/>
</dbReference>
<evidence type="ECO:0000259" key="4">
    <source>
        <dbReference type="PROSITE" id="PS50943"/>
    </source>
</evidence>
<feature type="transmembrane region" description="Helical" evidence="3">
    <location>
        <begin position="112"/>
        <end position="133"/>
    </location>
</feature>
<evidence type="ECO:0000313" key="5">
    <source>
        <dbReference type="EMBL" id="HIU42724.1"/>
    </source>
</evidence>
<dbReference type="Gene3D" id="1.10.260.40">
    <property type="entry name" value="lambda repressor-like DNA-binding domains"/>
    <property type="match status" value="1"/>
</dbReference>
<dbReference type="CDD" id="cd00093">
    <property type="entry name" value="HTH_XRE"/>
    <property type="match status" value="1"/>
</dbReference>
<dbReference type="SMART" id="SM00530">
    <property type="entry name" value="HTH_XRE"/>
    <property type="match status" value="1"/>
</dbReference>
<comment type="caution">
    <text evidence="5">The sequence shown here is derived from an EMBL/GenBank/DDBJ whole genome shotgun (WGS) entry which is preliminary data.</text>
</comment>
<reference evidence="5" key="2">
    <citation type="journal article" date="2021" name="PeerJ">
        <title>Extensive microbial diversity within the chicken gut microbiome revealed by metagenomics and culture.</title>
        <authorList>
            <person name="Gilroy R."/>
            <person name="Ravi A."/>
            <person name="Getino M."/>
            <person name="Pursley I."/>
            <person name="Horton D.L."/>
            <person name="Alikhan N.F."/>
            <person name="Baker D."/>
            <person name="Gharbi K."/>
            <person name="Hall N."/>
            <person name="Watson M."/>
            <person name="Adriaenssens E.M."/>
            <person name="Foster-Nyarko E."/>
            <person name="Jarju S."/>
            <person name="Secka A."/>
            <person name="Antonio M."/>
            <person name="Oren A."/>
            <person name="Chaudhuri R.R."/>
            <person name="La Ragione R."/>
            <person name="Hildebrand F."/>
            <person name="Pallen M.J."/>
        </authorList>
    </citation>
    <scope>NUCLEOTIDE SEQUENCE</scope>
    <source>
        <strain evidence="5">CHK191-8634</strain>
    </source>
</reference>
<keyword evidence="3" id="KW-1133">Transmembrane helix</keyword>
<evidence type="ECO:0000256" key="3">
    <source>
        <dbReference type="SAM" id="Phobius"/>
    </source>
</evidence>
<keyword evidence="3" id="KW-0812">Transmembrane</keyword>
<name>A0A9D1IVD5_9CLOT</name>
<dbReference type="PANTHER" id="PTHR46558">
    <property type="entry name" value="TRACRIPTIONAL REGULATORY PROTEIN-RELATED-RELATED"/>
    <property type="match status" value="1"/>
</dbReference>
<dbReference type="Pfam" id="PF01381">
    <property type="entry name" value="HTH_3"/>
    <property type="match status" value="1"/>
</dbReference>
<dbReference type="GO" id="GO:0003677">
    <property type="term" value="F:DNA binding"/>
    <property type="evidence" value="ECO:0007669"/>
    <property type="project" value="UniProtKB-KW"/>
</dbReference>
<feature type="region of interest" description="Disordered" evidence="2">
    <location>
        <begin position="67"/>
        <end position="88"/>
    </location>
</feature>
<evidence type="ECO:0000256" key="1">
    <source>
        <dbReference type="ARBA" id="ARBA00023125"/>
    </source>
</evidence>
<evidence type="ECO:0000256" key="2">
    <source>
        <dbReference type="SAM" id="MobiDB-lite"/>
    </source>
</evidence>
<evidence type="ECO:0000313" key="6">
    <source>
        <dbReference type="Proteomes" id="UP000824073"/>
    </source>
</evidence>
<dbReference type="Proteomes" id="UP000824073">
    <property type="component" value="Unassembled WGS sequence"/>
</dbReference>
<reference evidence="5" key="1">
    <citation type="submission" date="2020-10" db="EMBL/GenBank/DDBJ databases">
        <authorList>
            <person name="Gilroy R."/>
        </authorList>
    </citation>
    <scope>NUCLEOTIDE SEQUENCE</scope>
    <source>
        <strain evidence="5">CHK191-8634</strain>
    </source>
</reference>
<proteinExistence type="predicted"/>